<dbReference type="InterPro" id="IPR015943">
    <property type="entry name" value="WD40/YVTN_repeat-like_dom_sf"/>
</dbReference>
<dbReference type="InterPro" id="IPR011749">
    <property type="entry name" value="CHP02243"/>
</dbReference>
<protein>
    <submittedName>
        <fullName evidence="2">Baseplate assembly protein</fullName>
    </submittedName>
</protein>
<dbReference type="Proteomes" id="UP001207654">
    <property type="component" value="Unassembled WGS sequence"/>
</dbReference>
<gene>
    <name evidence="2" type="ORF">OV287_52400</name>
</gene>
<reference evidence="2 3" key="1">
    <citation type="submission" date="2022-11" db="EMBL/GenBank/DDBJ databases">
        <title>Minimal conservation of predation-associated metabolite biosynthetic gene clusters underscores biosynthetic potential of Myxococcota including descriptions for ten novel species: Archangium lansinium sp. nov., Myxococcus landrumus sp. nov., Nannocystis bai.</title>
        <authorList>
            <person name="Ahearne A."/>
            <person name="Stevens C."/>
            <person name="Phillips K."/>
        </authorList>
    </citation>
    <scope>NUCLEOTIDE SEQUENCE [LARGE SCALE GENOMIC DNA]</scope>
    <source>
        <strain evidence="2 3">MIWBW</strain>
    </source>
</reference>
<evidence type="ECO:0000313" key="2">
    <source>
        <dbReference type="EMBL" id="MCY1083069.1"/>
    </source>
</evidence>
<accession>A0ABT4AN13</accession>
<dbReference type="PANTHER" id="PTHR43739">
    <property type="entry name" value="XYLOGLUCANASE (EUROFUNG)"/>
    <property type="match status" value="1"/>
</dbReference>
<dbReference type="NCBIfam" id="TIGR02243">
    <property type="entry name" value="putative baseplate assembly protein"/>
    <property type="match status" value="1"/>
</dbReference>
<sequence>MTNRPYNPPGRSELKGRLGTRAEFLERMRQRLVQVSASQTAGAAQDGLALPVHGVPLTQVPGTGQESQVVPGNDFTQGLLDGWATLADILCFYQERVLNEGYLRTATEDFSVMELVATLDVQPEPPVSARTDVCFTLSTRPGAPAQLLLAPGLAMQSIPGPNEKPQVFEISAPLLARPEWNAMRLWQPRAPTSPSPLRADAHGVLLEKGTQDMRPGDLVLLRARLEDGSGWWMALKTLRRVGRSRRRGCSLLAWDEPLDASLGTKLISNVEVWSTRAPELLLGATAKPWAELPLKDKLRLGTPWGGLQRMDAPWSTWKNLQRGLPLGTVLCLGAHQGKLLASVEGQGLLRSKDAGDTWETLTLPTAHVDVLCLGRDSQGRLLAGTRRHGVIRSADGGGSWELLKGTVVVETSLVPLGRNPRRDLRLPPSPVRGVAAFVSGEGKSAASFIVAGTDEGVFCFEEATATWLPFNEGLPMGKDDGARVPVSVWSVVADATRATFVLATSHGVFFTKRLGDKWERRDPGRAGQPALAALVDEQGRLFIAMEDGSLYRSVDGGQTYSKVTPGGGAAVRSLALGIAAGGAQAPVLAATSQGVFMSPDGGTTWVQPPALDPVEATAVAEVAPFQLIAATPLLGVKEQHWPHWRLEQGVLDFSRVLPRLAVGQPLVLEQAVEDRTVRRAFLAINDVSTVQVKDFELRGLVSRVRVAPETAVVDFDRGQSRAHCAGIVLPQFTSQVRDNGPMQAVSLDAVLNSDEAFAALVREAQDTPPDQGDRLLVDGALPDPSGRVVLVEGRRMRVQLPVYPAGATPPMLVSEDGLARQALKSGEVLEVMARPVSSSQGAQGSSTWRLRTERGFTGTVSFASGQVQLLPSASDGESAVERRQVADIAEQTGATWLVLNEALEGLLDPDTLVVYGNVAEATHGVTVSEVLGSGDATQSFQSFRLKRSPLAWVATADGPVAQIDVWVNKRRWHRVADWSGQGPDSYVYVLRRAADGTTSVVFGDGLRGARLPTGQENITATYRVGGGPNGNVGAGRIRMLRTKPLGLDSVSNPLPAGGGTAAEPSSSLRTRAPLRVRTLDRIVSPRDFEDFVRTYPGVARVRARQVWNGREHVLFLTVATEEEASQHQLQPGSALDVALREALEQFRPSTHSVELGSYVPRYFELAVTLTVDPDFEPQPIEDAARQVLGDAYAFEQRELAQPVAASDILRRLSALDGVLNVRITTLRPFGSTDTRPAPALLQAGDIHWDEHQRRIVPAELLLLDVATGLTLTLETGP</sequence>
<feature type="region of interest" description="Disordered" evidence="1">
    <location>
        <begin position="1048"/>
        <end position="1068"/>
    </location>
</feature>
<dbReference type="InterPro" id="IPR052025">
    <property type="entry name" value="Xyloglucanase_GH74"/>
</dbReference>
<dbReference type="Gene3D" id="2.130.10.10">
    <property type="entry name" value="YVTN repeat-like/Quinoprotein amine dehydrogenase"/>
    <property type="match status" value="2"/>
</dbReference>
<comment type="caution">
    <text evidence="2">The sequence shown here is derived from an EMBL/GenBank/DDBJ whole genome shotgun (WGS) entry which is preliminary data.</text>
</comment>
<keyword evidence="3" id="KW-1185">Reference proteome</keyword>
<proteinExistence type="predicted"/>
<evidence type="ECO:0000256" key="1">
    <source>
        <dbReference type="SAM" id="MobiDB-lite"/>
    </source>
</evidence>
<dbReference type="PANTHER" id="PTHR43739:SF5">
    <property type="entry name" value="EXO-ALPHA-SIALIDASE"/>
    <property type="match status" value="1"/>
</dbReference>
<dbReference type="SUPFAM" id="SSF110296">
    <property type="entry name" value="Oligoxyloglucan reducing end-specific cellobiohydrolase"/>
    <property type="match status" value="1"/>
</dbReference>
<dbReference type="RefSeq" id="WP_267541614.1">
    <property type="nucleotide sequence ID" value="NZ_JAPNKA010000001.1"/>
</dbReference>
<dbReference type="EMBL" id="JAPNKA010000001">
    <property type="protein sequence ID" value="MCY1083069.1"/>
    <property type="molecule type" value="Genomic_DNA"/>
</dbReference>
<organism evidence="2 3">
    <name type="scientific">Archangium lansingense</name>
    <dbReference type="NCBI Taxonomy" id="2995310"/>
    <lineage>
        <taxon>Bacteria</taxon>
        <taxon>Pseudomonadati</taxon>
        <taxon>Myxococcota</taxon>
        <taxon>Myxococcia</taxon>
        <taxon>Myxococcales</taxon>
        <taxon>Cystobacterineae</taxon>
        <taxon>Archangiaceae</taxon>
        <taxon>Archangium</taxon>
    </lineage>
</organism>
<name>A0ABT4AN13_9BACT</name>
<evidence type="ECO:0000313" key="3">
    <source>
        <dbReference type="Proteomes" id="UP001207654"/>
    </source>
</evidence>